<organism evidence="6 7">
    <name type="scientific">Limnobacter thiooxidans</name>
    <dbReference type="NCBI Taxonomy" id="131080"/>
    <lineage>
        <taxon>Bacteria</taxon>
        <taxon>Pseudomonadati</taxon>
        <taxon>Pseudomonadota</taxon>
        <taxon>Betaproteobacteria</taxon>
        <taxon>Burkholderiales</taxon>
        <taxon>Burkholderiaceae</taxon>
        <taxon>Limnobacter</taxon>
    </lineage>
</organism>
<accession>A0AA86MEL3</accession>
<dbReference type="Gene3D" id="3.40.50.360">
    <property type="match status" value="1"/>
</dbReference>
<dbReference type="EMBL" id="AP028947">
    <property type="protein sequence ID" value="BET27161.1"/>
    <property type="molecule type" value="Genomic_DNA"/>
</dbReference>
<keyword evidence="3" id="KW-0288">FMN</keyword>
<dbReference type="RefSeq" id="WP_130557733.1">
    <property type="nucleotide sequence ID" value="NZ_AP028947.1"/>
</dbReference>
<reference evidence="6 7" key="1">
    <citation type="submission" date="2023-10" db="EMBL/GenBank/DDBJ databases">
        <title>Complete Genome Sequence of Limnobacter thiooxidans CS-K2T, Isolated from freshwater lake sediments in Bavaria, Germany.</title>
        <authorList>
            <person name="Naruki M."/>
            <person name="Watanabe A."/>
            <person name="Warashina T."/>
            <person name="Morita T."/>
            <person name="Arakawa K."/>
        </authorList>
    </citation>
    <scope>NUCLEOTIDE SEQUENCE [LARGE SCALE GENOMIC DNA]</scope>
    <source>
        <strain evidence="6 7">CS-K2</strain>
    </source>
</reference>
<dbReference type="GO" id="GO:0009055">
    <property type="term" value="F:electron transfer activity"/>
    <property type="evidence" value="ECO:0007669"/>
    <property type="project" value="InterPro"/>
</dbReference>
<protein>
    <recommendedName>
        <fullName evidence="4">Flavoprotein WrbA</fullName>
    </recommendedName>
</protein>
<comment type="cofactor">
    <cofactor evidence="1">
        <name>FMN</name>
        <dbReference type="ChEBI" id="CHEBI:58210"/>
    </cofactor>
</comment>
<dbReference type="PANTHER" id="PTHR30546:SF23">
    <property type="entry name" value="FLAVOPROTEIN-LIKE PROTEIN YCP4-RELATED"/>
    <property type="match status" value="1"/>
</dbReference>
<dbReference type="InterPro" id="IPR008254">
    <property type="entry name" value="Flavodoxin/NO_synth"/>
</dbReference>
<dbReference type="Pfam" id="PF03358">
    <property type="entry name" value="FMN_red"/>
    <property type="match status" value="1"/>
</dbReference>
<evidence type="ECO:0000259" key="5">
    <source>
        <dbReference type="PROSITE" id="PS50902"/>
    </source>
</evidence>
<dbReference type="Proteomes" id="UP001329151">
    <property type="component" value="Chromosome"/>
</dbReference>
<evidence type="ECO:0000313" key="6">
    <source>
        <dbReference type="EMBL" id="BET27161.1"/>
    </source>
</evidence>
<dbReference type="InterPro" id="IPR005025">
    <property type="entry name" value="FMN_Rdtase-like_dom"/>
</dbReference>
<evidence type="ECO:0000256" key="1">
    <source>
        <dbReference type="ARBA" id="ARBA00001917"/>
    </source>
</evidence>
<dbReference type="PROSITE" id="PS50902">
    <property type="entry name" value="FLAVODOXIN_LIKE"/>
    <property type="match status" value="1"/>
</dbReference>
<dbReference type="SUPFAM" id="SSF52218">
    <property type="entry name" value="Flavoproteins"/>
    <property type="match status" value="1"/>
</dbReference>
<dbReference type="PANTHER" id="PTHR30546">
    <property type="entry name" value="FLAVODOXIN-RELATED PROTEIN WRBA-RELATED"/>
    <property type="match status" value="1"/>
</dbReference>
<keyword evidence="7" id="KW-1185">Reference proteome</keyword>
<name>A0AA86MEL3_9BURK</name>
<evidence type="ECO:0000256" key="4">
    <source>
        <dbReference type="ARBA" id="ARBA00029652"/>
    </source>
</evidence>
<feature type="domain" description="Flavodoxin-like" evidence="5">
    <location>
        <begin position="4"/>
        <end position="154"/>
    </location>
</feature>
<gene>
    <name evidence="6" type="ORF">RGQ30_26620</name>
</gene>
<dbReference type="PROSITE" id="PS00201">
    <property type="entry name" value="FLAVODOXIN"/>
    <property type="match status" value="1"/>
</dbReference>
<dbReference type="InterPro" id="IPR001226">
    <property type="entry name" value="Flavodoxin_CS"/>
</dbReference>
<evidence type="ECO:0000313" key="7">
    <source>
        <dbReference type="Proteomes" id="UP001329151"/>
    </source>
</evidence>
<evidence type="ECO:0000256" key="3">
    <source>
        <dbReference type="ARBA" id="ARBA00022643"/>
    </source>
</evidence>
<dbReference type="AlphaFoldDB" id="A0AA86MEL3"/>
<evidence type="ECO:0000256" key="2">
    <source>
        <dbReference type="ARBA" id="ARBA00022630"/>
    </source>
</evidence>
<sequence>MTQVAVVYHSGYGHTAKVAQAVQQGVDAVDGVTSHLISVNDVNDVNDATWDVLAKADAIIFGSPTYMGGASADFKKFADASSKVWFSQGWKNKIAGGFTNSMSMSGDKLSTLQYFVTFAMQHGMIWVGSATPGAQKPGDVNELNRVGSWVGVMTQSDNAPADVTPPASDLETANIYGSRVAEFAKKMSA</sequence>
<keyword evidence="2" id="KW-0285">Flavoprotein</keyword>
<dbReference type="InterPro" id="IPR029039">
    <property type="entry name" value="Flavoprotein-like_sf"/>
</dbReference>
<dbReference type="GO" id="GO:0010181">
    <property type="term" value="F:FMN binding"/>
    <property type="evidence" value="ECO:0007669"/>
    <property type="project" value="InterPro"/>
</dbReference>
<dbReference type="GO" id="GO:0016020">
    <property type="term" value="C:membrane"/>
    <property type="evidence" value="ECO:0007669"/>
    <property type="project" value="TreeGrafter"/>
</dbReference>
<dbReference type="KEGG" id="lto:RGQ30_26620"/>
<proteinExistence type="predicted"/>
<dbReference type="GO" id="GO:0003955">
    <property type="term" value="F:NAD(P)H dehydrogenase (quinone) activity"/>
    <property type="evidence" value="ECO:0007669"/>
    <property type="project" value="TreeGrafter"/>
</dbReference>